<protein>
    <submittedName>
        <fullName evidence="1">Uncharacterized protein</fullName>
    </submittedName>
</protein>
<name>A0A4P6U4Z3_STRSO</name>
<dbReference type="RefSeq" id="WP_031182979.1">
    <property type="nucleotide sequence ID" value="NZ_CP032230.1"/>
</dbReference>
<organism evidence="1 2">
    <name type="scientific">Streptomyces seoulensis</name>
    <dbReference type="NCBI Taxonomy" id="73044"/>
    <lineage>
        <taxon>Bacteria</taxon>
        <taxon>Bacillati</taxon>
        <taxon>Actinomycetota</taxon>
        <taxon>Actinomycetes</taxon>
        <taxon>Kitasatosporales</taxon>
        <taxon>Streptomycetaceae</taxon>
        <taxon>Streptomyces</taxon>
    </lineage>
</organism>
<geneLocation type="plasmid" evidence="1">
    <name>unnamed</name>
</geneLocation>
<keyword evidence="2" id="KW-1185">Reference proteome</keyword>
<sequence>MADHDPAYVDTLATELCRRHTALLATAENDLAVLRSRIALTVAFIHDPTQDRDARTNLARRLQLPEPGPQ</sequence>
<dbReference type="EMBL" id="CP032230">
    <property type="protein sequence ID" value="QBJ94483.1"/>
    <property type="molecule type" value="Genomic_DNA"/>
</dbReference>
<dbReference type="KEGG" id="sseo:D0Z67_29385"/>
<dbReference type="Proteomes" id="UP000292547">
    <property type="component" value="Plasmid unnamed"/>
</dbReference>
<dbReference type="GeneID" id="300103009"/>
<dbReference type="STRING" id="73044.GCA_000725795_04870"/>
<reference evidence="1 2" key="1">
    <citation type="submission" date="2018-08" db="EMBL/GenBank/DDBJ databases">
        <title>The complete genome sequence of Streptomyces seoulensis, a pioneer strain for nickel superoxide dismutase discovery.</title>
        <authorList>
            <person name="Shin J."/>
            <person name="Lee J.-S."/>
            <person name="Lee E.-J."/>
            <person name="Youn H.-D."/>
        </authorList>
    </citation>
    <scope>NUCLEOTIDE SEQUENCE [LARGE SCALE GENOMIC DNA]</scope>
    <source>
        <strain evidence="1 2">KCTC 9819</strain>
        <plasmid evidence="1 2">unnamed</plasmid>
    </source>
</reference>
<keyword evidence="1" id="KW-0614">Plasmid</keyword>
<evidence type="ECO:0000313" key="2">
    <source>
        <dbReference type="Proteomes" id="UP000292547"/>
    </source>
</evidence>
<gene>
    <name evidence="1" type="ORF">D0Z67_29385</name>
</gene>
<accession>A0A4P6U4Z3</accession>
<dbReference type="AlphaFoldDB" id="A0A4P6U4Z3"/>
<proteinExistence type="predicted"/>
<evidence type="ECO:0000313" key="1">
    <source>
        <dbReference type="EMBL" id="QBJ94483.1"/>
    </source>
</evidence>